<evidence type="ECO:0000259" key="14">
    <source>
        <dbReference type="Pfam" id="PF13649"/>
    </source>
</evidence>
<feature type="domain" description="Protein arginine N-methyltransferase 3-like C2H2 zinc finger" evidence="15">
    <location>
        <begin position="143"/>
        <end position="189"/>
    </location>
</feature>
<proteinExistence type="predicted"/>
<organism evidence="17 18">
    <name type="scientific">Hypholoma sublateritium (strain FD-334 SS-4)</name>
    <dbReference type="NCBI Taxonomy" id="945553"/>
    <lineage>
        <taxon>Eukaryota</taxon>
        <taxon>Fungi</taxon>
        <taxon>Dikarya</taxon>
        <taxon>Basidiomycota</taxon>
        <taxon>Agaricomycotina</taxon>
        <taxon>Agaricomycetes</taxon>
        <taxon>Agaricomycetidae</taxon>
        <taxon>Agaricales</taxon>
        <taxon>Agaricineae</taxon>
        <taxon>Strophariaceae</taxon>
        <taxon>Hypholoma</taxon>
    </lineage>
</organism>
<dbReference type="InterPro" id="IPR049482">
    <property type="entry name" value="ANM3-like_C2H2_Zf"/>
</dbReference>
<dbReference type="GO" id="GO:0042054">
    <property type="term" value="F:histone methyltransferase activity"/>
    <property type="evidence" value="ECO:0007669"/>
    <property type="project" value="TreeGrafter"/>
</dbReference>
<dbReference type="Gene3D" id="3.40.50.150">
    <property type="entry name" value="Vaccinia Virus protein VP39"/>
    <property type="match status" value="1"/>
</dbReference>
<dbReference type="STRING" id="945553.A0A0D2PAT1"/>
<feature type="domain" description="Methyltransferase" evidence="14">
    <location>
        <begin position="313"/>
        <end position="412"/>
    </location>
</feature>
<dbReference type="InterPro" id="IPR055135">
    <property type="entry name" value="PRMT_dom"/>
</dbReference>
<comment type="catalytic activity">
    <reaction evidence="11">
        <text>L-arginyl-[protein] + S-adenosyl-L-methionine = N(omega)-methyl-L-arginyl-[protein] + S-adenosyl-L-homocysteine + H(+)</text>
        <dbReference type="Rhea" id="RHEA:48100"/>
        <dbReference type="Rhea" id="RHEA-COMP:10532"/>
        <dbReference type="Rhea" id="RHEA-COMP:11990"/>
        <dbReference type="ChEBI" id="CHEBI:15378"/>
        <dbReference type="ChEBI" id="CHEBI:29965"/>
        <dbReference type="ChEBI" id="CHEBI:57856"/>
        <dbReference type="ChEBI" id="CHEBI:59789"/>
        <dbReference type="ChEBI" id="CHEBI:65280"/>
    </reaction>
    <physiologicalReaction direction="left-to-right" evidence="11">
        <dbReference type="Rhea" id="RHEA:48101"/>
    </physiologicalReaction>
</comment>
<feature type="compositionally biased region" description="Acidic residues" evidence="13">
    <location>
        <begin position="91"/>
        <end position="102"/>
    </location>
</feature>
<name>A0A0D2PAT1_HYPSF</name>
<dbReference type="PANTHER" id="PTHR11006">
    <property type="entry name" value="PROTEIN ARGININE N-METHYLTRANSFERASE"/>
    <property type="match status" value="1"/>
</dbReference>
<comment type="catalytic activity">
    <reaction evidence="10">
        <text>L-arginyl-[protein] + 2 S-adenosyl-L-methionine = N(omega),N(omega)-dimethyl-L-arginyl-[protein] + 2 S-adenosyl-L-homocysteine + 2 H(+)</text>
        <dbReference type="Rhea" id="RHEA:48096"/>
        <dbReference type="Rhea" id="RHEA-COMP:10532"/>
        <dbReference type="Rhea" id="RHEA-COMP:11991"/>
        <dbReference type="ChEBI" id="CHEBI:15378"/>
        <dbReference type="ChEBI" id="CHEBI:29965"/>
        <dbReference type="ChEBI" id="CHEBI:57856"/>
        <dbReference type="ChEBI" id="CHEBI:59789"/>
        <dbReference type="ChEBI" id="CHEBI:61897"/>
        <dbReference type="EC" id="2.1.1.319"/>
    </reaction>
    <physiologicalReaction direction="left-to-right" evidence="10">
        <dbReference type="Rhea" id="RHEA:48097"/>
    </physiologicalReaction>
</comment>
<evidence type="ECO:0000256" key="6">
    <source>
        <dbReference type="ARBA" id="ARBA00022691"/>
    </source>
</evidence>
<evidence type="ECO:0000256" key="11">
    <source>
        <dbReference type="ARBA" id="ARBA00049303"/>
    </source>
</evidence>
<dbReference type="GO" id="GO:0005634">
    <property type="term" value="C:nucleus"/>
    <property type="evidence" value="ECO:0007669"/>
    <property type="project" value="TreeGrafter"/>
</dbReference>
<gene>
    <name evidence="17" type="ORF">HYPSUDRAFT_46383</name>
</gene>
<dbReference type="OMA" id="MAPSQCK"/>
<evidence type="ECO:0000256" key="7">
    <source>
        <dbReference type="ARBA" id="ARBA00022723"/>
    </source>
</evidence>
<dbReference type="SUPFAM" id="SSF53335">
    <property type="entry name" value="S-adenosyl-L-methionine-dependent methyltransferases"/>
    <property type="match status" value="1"/>
</dbReference>
<dbReference type="Proteomes" id="UP000054270">
    <property type="component" value="Unassembled WGS sequence"/>
</dbReference>
<evidence type="ECO:0000256" key="10">
    <source>
        <dbReference type="ARBA" id="ARBA00047384"/>
    </source>
</evidence>
<evidence type="ECO:0000256" key="5">
    <source>
        <dbReference type="ARBA" id="ARBA00022679"/>
    </source>
</evidence>
<accession>A0A0D2PAT1</accession>
<dbReference type="Pfam" id="PF22528">
    <property type="entry name" value="PRMT_C"/>
    <property type="match status" value="2"/>
</dbReference>
<dbReference type="SUPFAM" id="SSF57667">
    <property type="entry name" value="beta-beta-alpha zinc fingers"/>
    <property type="match status" value="1"/>
</dbReference>
<keyword evidence="6 12" id="KW-0949">S-adenosyl-L-methionine</keyword>
<feature type="region of interest" description="Disordered" evidence="13">
    <location>
        <begin position="74"/>
        <end position="102"/>
    </location>
</feature>
<dbReference type="InterPro" id="IPR041698">
    <property type="entry name" value="Methyltransf_25"/>
</dbReference>
<protein>
    <recommendedName>
        <fullName evidence="2">type I protein arginine methyltransferase</fullName>
        <ecNumber evidence="2">2.1.1.319</ecNumber>
    </recommendedName>
</protein>
<feature type="compositionally biased region" description="Low complexity" evidence="13">
    <location>
        <begin position="76"/>
        <end position="90"/>
    </location>
</feature>
<dbReference type="Pfam" id="PF13649">
    <property type="entry name" value="Methyltransf_25"/>
    <property type="match status" value="1"/>
</dbReference>
<keyword evidence="3" id="KW-0963">Cytoplasm</keyword>
<evidence type="ECO:0000313" key="18">
    <source>
        <dbReference type="Proteomes" id="UP000054270"/>
    </source>
</evidence>
<dbReference type="GO" id="GO:0035242">
    <property type="term" value="F:protein-arginine omega-N asymmetric methyltransferase activity"/>
    <property type="evidence" value="ECO:0007669"/>
    <property type="project" value="UniProtKB-EC"/>
</dbReference>
<keyword evidence="5 12" id="KW-0808">Transferase</keyword>
<dbReference type="GO" id="GO:0008270">
    <property type="term" value="F:zinc ion binding"/>
    <property type="evidence" value="ECO:0007669"/>
    <property type="project" value="UniProtKB-KW"/>
</dbReference>
<evidence type="ECO:0000256" key="9">
    <source>
        <dbReference type="ARBA" id="ARBA00022833"/>
    </source>
</evidence>
<feature type="domain" description="Protein arginine N-methyltransferase" evidence="16">
    <location>
        <begin position="562"/>
        <end position="623"/>
    </location>
</feature>
<feature type="domain" description="Protein arginine N-methyltransferase" evidence="16">
    <location>
        <begin position="430"/>
        <end position="524"/>
    </location>
</feature>
<dbReference type="FunFam" id="3.40.50.150:FF:000003">
    <property type="entry name" value="Blast:Protein arginine N-methyltransferase 1"/>
    <property type="match status" value="1"/>
</dbReference>
<evidence type="ECO:0000256" key="13">
    <source>
        <dbReference type="SAM" id="MobiDB-lite"/>
    </source>
</evidence>
<dbReference type="InterPro" id="IPR029063">
    <property type="entry name" value="SAM-dependent_MTases_sf"/>
</dbReference>
<dbReference type="PANTHER" id="PTHR11006:SF53">
    <property type="entry name" value="PROTEIN ARGININE N-METHYLTRANSFERASE 3"/>
    <property type="match status" value="1"/>
</dbReference>
<comment type="subcellular location">
    <subcellularLocation>
        <location evidence="1">Cytoplasm</location>
        <location evidence="1">Cytosol</location>
    </subcellularLocation>
</comment>
<evidence type="ECO:0000256" key="4">
    <source>
        <dbReference type="ARBA" id="ARBA00022603"/>
    </source>
</evidence>
<dbReference type="Pfam" id="PF21137">
    <property type="entry name" value="ANM3_C2H2_Zf"/>
    <property type="match status" value="1"/>
</dbReference>
<keyword evidence="8" id="KW-0863">Zinc-finger</keyword>
<dbReference type="PROSITE" id="PS51678">
    <property type="entry name" value="SAM_MT_PRMT"/>
    <property type="match status" value="1"/>
</dbReference>
<dbReference type="OrthoDB" id="7848332at2759"/>
<evidence type="ECO:0000256" key="1">
    <source>
        <dbReference type="ARBA" id="ARBA00004514"/>
    </source>
</evidence>
<dbReference type="EMBL" id="KN817603">
    <property type="protein sequence ID" value="KJA17440.1"/>
    <property type="molecule type" value="Genomic_DNA"/>
</dbReference>
<evidence type="ECO:0000256" key="12">
    <source>
        <dbReference type="PROSITE-ProRule" id="PRU01015"/>
    </source>
</evidence>
<dbReference type="CDD" id="cd02440">
    <property type="entry name" value="AdoMet_MTases"/>
    <property type="match status" value="1"/>
</dbReference>
<evidence type="ECO:0000256" key="8">
    <source>
        <dbReference type="ARBA" id="ARBA00022771"/>
    </source>
</evidence>
<dbReference type="InterPro" id="IPR025799">
    <property type="entry name" value="Arg_MeTrfase"/>
</dbReference>
<dbReference type="GO" id="GO:0032259">
    <property type="term" value="P:methylation"/>
    <property type="evidence" value="ECO:0007669"/>
    <property type="project" value="UniProtKB-KW"/>
</dbReference>
<evidence type="ECO:0000313" key="17">
    <source>
        <dbReference type="EMBL" id="KJA17440.1"/>
    </source>
</evidence>
<reference evidence="18" key="1">
    <citation type="submission" date="2014-04" db="EMBL/GenBank/DDBJ databases">
        <title>Evolutionary Origins and Diversification of the Mycorrhizal Mutualists.</title>
        <authorList>
            <consortium name="DOE Joint Genome Institute"/>
            <consortium name="Mycorrhizal Genomics Consortium"/>
            <person name="Kohler A."/>
            <person name="Kuo A."/>
            <person name="Nagy L.G."/>
            <person name="Floudas D."/>
            <person name="Copeland A."/>
            <person name="Barry K.W."/>
            <person name="Cichocki N."/>
            <person name="Veneault-Fourrey C."/>
            <person name="LaButti K."/>
            <person name="Lindquist E.A."/>
            <person name="Lipzen A."/>
            <person name="Lundell T."/>
            <person name="Morin E."/>
            <person name="Murat C."/>
            <person name="Riley R."/>
            <person name="Ohm R."/>
            <person name="Sun H."/>
            <person name="Tunlid A."/>
            <person name="Henrissat B."/>
            <person name="Grigoriev I.V."/>
            <person name="Hibbett D.S."/>
            <person name="Martin F."/>
        </authorList>
    </citation>
    <scope>NUCLEOTIDE SEQUENCE [LARGE SCALE GENOMIC DNA]</scope>
    <source>
        <strain evidence="18">FD-334 SS-4</strain>
    </source>
</reference>
<evidence type="ECO:0000256" key="2">
    <source>
        <dbReference type="ARBA" id="ARBA00011925"/>
    </source>
</evidence>
<evidence type="ECO:0000256" key="3">
    <source>
        <dbReference type="ARBA" id="ARBA00022490"/>
    </source>
</evidence>
<keyword evidence="18" id="KW-1185">Reference proteome</keyword>
<sequence>MWHNSVRRVPGFVKGFVANDVFWEEVMPNADQFHRPIWKASRLSFTFYEHFQALTALSILISRLNIMSLRLPPPTTSSDPISDSESNSSSETDDDNEETWDDWVSDSNTQQMCKSLFDEKVFPSANETLDHDKKTHQFDLEDVCKSLSLDFHGRVRLINYIRKNNPTRADVAKLEGTDPFFTSDEYLVPIVENDPLLQLSSADWSDSEDEDVNDSDPARKIKALEKKLALAQQSLGDYRALIAEKLNLTREVQNVGELGQTQAAPITRDDDTHYFESYGANDIHAVMIQDKVRTSTYAHFILTNPTLFRDAIVLDVGCGTGILSLFAARAGAKRVISVDASNIAEKAATIVKANGFENVITVVRGKIEDITLPADIDKVDIIISEWMGYALLYESMLDSVLCARDRFLKPGGVMAPSQCKMMFGLCDGNEIYKERIGFWDDVYGFDLSTMSDELYDEAIVDVVSPEAILSKPYVVKDLLLGEITVRELDFSSSFTLVSTAERRTKINSFVLYFDTFFTAHGQPVPPATAVRVVKEGEAVLAELWPVGGKSALQRRKSIGPEKEKITSFSTGPESTPTHWKQTIFMLREPITVTEGSIVTGTFKCRKSETNSRELDAEIHYSVKLEEDSEPSETFVQLYKIR</sequence>
<dbReference type="InterPro" id="IPR036236">
    <property type="entry name" value="Znf_C2H2_sf"/>
</dbReference>
<dbReference type="Gene3D" id="2.70.160.11">
    <property type="entry name" value="Hnrnp arginine n-methyltransferase1"/>
    <property type="match status" value="1"/>
</dbReference>
<keyword evidence="7" id="KW-0479">Metal-binding</keyword>
<dbReference type="GO" id="GO:0005829">
    <property type="term" value="C:cytosol"/>
    <property type="evidence" value="ECO:0007669"/>
    <property type="project" value="UniProtKB-SubCell"/>
</dbReference>
<dbReference type="EC" id="2.1.1.319" evidence="2"/>
<evidence type="ECO:0000259" key="16">
    <source>
        <dbReference type="Pfam" id="PF22528"/>
    </source>
</evidence>
<dbReference type="AlphaFoldDB" id="A0A0D2PAT1"/>
<evidence type="ECO:0000259" key="15">
    <source>
        <dbReference type="Pfam" id="PF21137"/>
    </source>
</evidence>
<keyword evidence="9" id="KW-0862">Zinc</keyword>
<keyword evidence="4 12" id="KW-0489">Methyltransferase</keyword>